<evidence type="ECO:0000313" key="4">
    <source>
        <dbReference type="Proteomes" id="UP000515511"/>
    </source>
</evidence>
<dbReference type="Pfam" id="PF00437">
    <property type="entry name" value="T2SSE"/>
    <property type="match status" value="1"/>
</dbReference>
<name>A0A7G6YHF1_9MICO</name>
<proteinExistence type="inferred from homology"/>
<dbReference type="InterPro" id="IPR027417">
    <property type="entry name" value="P-loop_NTPase"/>
</dbReference>
<comment type="similarity">
    <text evidence="1">Belongs to the GSP E family.</text>
</comment>
<dbReference type="InterPro" id="IPR001482">
    <property type="entry name" value="T2SS/T4SS_dom"/>
</dbReference>
<reference evidence="4" key="1">
    <citation type="submission" date="2019-09" db="EMBL/GenBank/DDBJ databases">
        <title>Antimicrobial potential of Antarctic Bacteria.</title>
        <authorList>
            <person name="Benaud N."/>
            <person name="Edwards R.J."/>
            <person name="Ferrari B.C."/>
        </authorList>
    </citation>
    <scope>NUCLEOTIDE SEQUENCE [LARGE SCALE GENOMIC DNA]</scope>
    <source>
        <strain evidence="4">INR9</strain>
        <plasmid evidence="4">unnamed1</plasmid>
    </source>
</reference>
<organism evidence="3 4">
    <name type="scientific">Leifsonia shinshuensis</name>
    <dbReference type="NCBI Taxonomy" id="150026"/>
    <lineage>
        <taxon>Bacteria</taxon>
        <taxon>Bacillati</taxon>
        <taxon>Actinomycetota</taxon>
        <taxon>Actinomycetes</taxon>
        <taxon>Micrococcales</taxon>
        <taxon>Microbacteriaceae</taxon>
        <taxon>Leifsonia</taxon>
    </lineage>
</organism>
<dbReference type="SUPFAM" id="SSF52540">
    <property type="entry name" value="P-loop containing nucleoside triphosphate hydrolases"/>
    <property type="match status" value="1"/>
</dbReference>
<dbReference type="Proteomes" id="UP000515511">
    <property type="component" value="Plasmid unnamed1"/>
</dbReference>
<dbReference type="RefSeq" id="WP_185279189.1">
    <property type="nucleotide sequence ID" value="NZ_CP043642.1"/>
</dbReference>
<dbReference type="GO" id="GO:0016887">
    <property type="term" value="F:ATP hydrolysis activity"/>
    <property type="evidence" value="ECO:0007669"/>
    <property type="project" value="InterPro"/>
</dbReference>
<geneLocation type="plasmid" evidence="3 4">
    <name>unnamed1</name>
</geneLocation>
<dbReference type="AlphaFoldDB" id="A0A7G6YHF1"/>
<accession>A0A7G6YHF1</accession>
<keyword evidence="3" id="KW-0614">Plasmid</keyword>
<evidence type="ECO:0000256" key="1">
    <source>
        <dbReference type="ARBA" id="ARBA00006611"/>
    </source>
</evidence>
<dbReference type="InterPro" id="IPR050921">
    <property type="entry name" value="T4SS_GSP_E_ATPase"/>
</dbReference>
<dbReference type="PANTHER" id="PTHR30486">
    <property type="entry name" value="TWITCHING MOTILITY PROTEIN PILT"/>
    <property type="match status" value="1"/>
</dbReference>
<dbReference type="PANTHER" id="PTHR30486:SF6">
    <property type="entry name" value="TYPE IV PILUS RETRACTATION ATPASE PILT"/>
    <property type="match status" value="1"/>
</dbReference>
<dbReference type="EMBL" id="CP043642">
    <property type="protein sequence ID" value="QNE37916.1"/>
    <property type="molecule type" value="Genomic_DNA"/>
</dbReference>
<feature type="domain" description="Bacterial type II secretion system protein E" evidence="2">
    <location>
        <begin position="83"/>
        <end position="315"/>
    </location>
</feature>
<protein>
    <recommendedName>
        <fullName evidence="2">Bacterial type II secretion system protein E domain-containing protein</fullName>
    </recommendedName>
</protein>
<dbReference type="KEGG" id="lse:F1C12_21780"/>
<dbReference type="Gene3D" id="3.40.50.300">
    <property type="entry name" value="P-loop containing nucleotide triphosphate hydrolases"/>
    <property type="match status" value="1"/>
</dbReference>
<evidence type="ECO:0000313" key="3">
    <source>
        <dbReference type="EMBL" id="QNE37916.1"/>
    </source>
</evidence>
<sequence length="378" mass="41251">MTRFTAQDVADWVDHFGDDNCSDLHLTPHRGLLTVKYKETRAVPDVPALDAASIDDFATSLFLHHREGGWTAGTWQAFASNDQSRRYRARVTLRRTVHGTTATLRIIPREIPTWQQLGLTKKVVNLAGRGSGFIGIAGPTGSGKSSTLAACIAALMDSIDSHVYMLEDPTEFIHQPKRSLVTQRELGTHFRSYEDGIKDAKGSHPRVIVVGEIRDGEVAQAALDAALSGHLVISTLHASSVEDAIAAMIAFYPADKQHLARAQLAQALQAMVVQSLVRKDGENVTADEPQMALVQEVAINDREMEATIRADVGGGSLHHVRSYLRGAGRRAGNVPFEDSLAHLVRNNKVKHETAAAMLREPQTLTEALNMPVRPDLEA</sequence>
<gene>
    <name evidence="3" type="ORF">F1C12_21780</name>
</gene>
<evidence type="ECO:0000259" key="2">
    <source>
        <dbReference type="Pfam" id="PF00437"/>
    </source>
</evidence>